<dbReference type="Gene3D" id="3.60.20.30">
    <property type="entry name" value="(Glycosyl)asparaginase"/>
    <property type="match status" value="1"/>
</dbReference>
<evidence type="ECO:0000313" key="2">
    <source>
        <dbReference type="Proteomes" id="UP001194729"/>
    </source>
</evidence>
<evidence type="ECO:0000313" key="1">
    <source>
        <dbReference type="EMBL" id="MBF4982939.1"/>
    </source>
</evidence>
<accession>A0ABS0A0Q6</accession>
<proteinExistence type="predicted"/>
<sequence length="86" mass="9632">EEIMKTVGSFLIVELMRQGKTPQEACEEAVQRIISRNKNFKNFQVAYIALNKKGETGSYCIHPGFAMMQYKDGINTRITSAAALDS</sequence>
<protein>
    <submittedName>
        <fullName evidence="1">Isoaspartyl peptidase/L-asparaginase</fullName>
    </submittedName>
</protein>
<dbReference type="SUPFAM" id="SSF56235">
    <property type="entry name" value="N-terminal nucleophile aminohydrolases (Ntn hydrolases)"/>
    <property type="match status" value="1"/>
</dbReference>
<comment type="caution">
    <text evidence="1">The sequence shown here is derived from an EMBL/GenBank/DDBJ whole genome shotgun (WGS) entry which is preliminary data.</text>
</comment>
<organism evidence="1 2">
    <name type="scientific">Nonlabens mediterrranea</name>
    <dbReference type="NCBI Taxonomy" id="1419947"/>
    <lineage>
        <taxon>Bacteria</taxon>
        <taxon>Pseudomonadati</taxon>
        <taxon>Bacteroidota</taxon>
        <taxon>Flavobacteriia</taxon>
        <taxon>Flavobacteriales</taxon>
        <taxon>Flavobacteriaceae</taxon>
        <taxon>Nonlabens</taxon>
    </lineage>
</organism>
<feature type="non-terminal residue" evidence="1">
    <location>
        <position position="1"/>
    </location>
</feature>
<dbReference type="EMBL" id="JADKYU010000042">
    <property type="protein sequence ID" value="MBF4982939.1"/>
    <property type="molecule type" value="Genomic_DNA"/>
</dbReference>
<dbReference type="InterPro" id="IPR029055">
    <property type="entry name" value="Ntn_hydrolases_N"/>
</dbReference>
<keyword evidence="2" id="KW-1185">Reference proteome</keyword>
<reference evidence="1 2" key="1">
    <citation type="submission" date="2020-11" db="EMBL/GenBank/DDBJ databases">
        <title>P. mediterranea TC4 genome.</title>
        <authorList>
            <person name="Molmeret M."/>
        </authorList>
    </citation>
    <scope>NUCLEOTIDE SEQUENCE [LARGE SCALE GENOMIC DNA]</scope>
    <source>
        <strain evidence="1 2">TC4</strain>
    </source>
</reference>
<name>A0ABS0A0Q6_9FLAO</name>
<dbReference type="Proteomes" id="UP001194729">
    <property type="component" value="Unassembled WGS sequence"/>
</dbReference>
<gene>
    <name evidence="1" type="ORF">FNJ87_00830</name>
</gene>